<evidence type="ECO:0000259" key="10">
    <source>
        <dbReference type="Pfam" id="PF10502"/>
    </source>
</evidence>
<dbReference type="EC" id="3.4.21.89" evidence="3 8"/>
<gene>
    <name evidence="11" type="primary">lepB</name>
    <name evidence="11" type="ORF">HKW67_20530</name>
</gene>
<dbReference type="Gene3D" id="2.10.109.10">
    <property type="entry name" value="Umud Fragment, subunit A"/>
    <property type="match status" value="1"/>
</dbReference>
<feature type="domain" description="Peptidase S26" evidence="10">
    <location>
        <begin position="35"/>
        <end position="239"/>
    </location>
</feature>
<dbReference type="GO" id="GO:0004252">
    <property type="term" value="F:serine-type endopeptidase activity"/>
    <property type="evidence" value="ECO:0007669"/>
    <property type="project" value="InterPro"/>
</dbReference>
<dbReference type="GO" id="GO:0006465">
    <property type="term" value="P:signal peptide processing"/>
    <property type="evidence" value="ECO:0007669"/>
    <property type="project" value="InterPro"/>
</dbReference>
<dbReference type="InterPro" id="IPR019756">
    <property type="entry name" value="Pept_S26A_signal_pept_1_Ser-AS"/>
</dbReference>
<dbReference type="EMBL" id="CP053085">
    <property type="protein sequence ID" value="QJR37738.1"/>
    <property type="molecule type" value="Genomic_DNA"/>
</dbReference>
<dbReference type="CDD" id="cd06530">
    <property type="entry name" value="S26_SPase_I"/>
    <property type="match status" value="1"/>
</dbReference>
<dbReference type="PANTHER" id="PTHR43390:SF1">
    <property type="entry name" value="CHLOROPLAST PROCESSING PEPTIDASE"/>
    <property type="match status" value="1"/>
</dbReference>
<dbReference type="PROSITE" id="PS00501">
    <property type="entry name" value="SPASE_I_1"/>
    <property type="match status" value="1"/>
</dbReference>
<evidence type="ECO:0000256" key="4">
    <source>
        <dbReference type="ARBA" id="ARBA00019232"/>
    </source>
</evidence>
<dbReference type="PANTHER" id="PTHR43390">
    <property type="entry name" value="SIGNAL PEPTIDASE I"/>
    <property type="match status" value="1"/>
</dbReference>
<sequence>MASKSSSSKSSTDRKSVANLRAGKSSGGSGSSTLWENVKAILVTLAIFLAIRTFLIEAYRIPSGSMIPTLLVGDWLFVNKLAYGPHVPFTDINLPGYDDPERGDVVVFVSPDQVDQPEDPNPILVKRLVAVAGDTVWMRGGVFHVNGMAQRQGFPASENPKGDGGFSHPLFSWQKQFEVRGTRAGDPPASPTLDDWGPLVVPAKFLFMLGDNRYDSKDGRYWGFVPRENVRGRPVFVYYSYNADESVRPLPFLTDIRWGRIGTIIK</sequence>
<protein>
    <recommendedName>
        <fullName evidence="4 8">Signal peptidase I</fullName>
        <ecNumber evidence="3 8">3.4.21.89</ecNumber>
    </recommendedName>
</protein>
<evidence type="ECO:0000313" key="12">
    <source>
        <dbReference type="Proteomes" id="UP000500938"/>
    </source>
</evidence>
<dbReference type="InterPro" id="IPR036286">
    <property type="entry name" value="LexA/Signal_pep-like_sf"/>
</dbReference>
<dbReference type="InterPro" id="IPR019758">
    <property type="entry name" value="Pept_S26A_signal_pept_1_CS"/>
</dbReference>
<feature type="active site" evidence="7">
    <location>
        <position position="65"/>
    </location>
</feature>
<dbReference type="GO" id="GO:0016020">
    <property type="term" value="C:membrane"/>
    <property type="evidence" value="ECO:0007669"/>
    <property type="project" value="UniProtKB-SubCell"/>
</dbReference>
<comment type="catalytic activity">
    <reaction evidence="1 8">
        <text>Cleavage of hydrophobic, N-terminal signal or leader sequences from secreted and periplasmic proteins.</text>
        <dbReference type="EC" id="3.4.21.89"/>
    </reaction>
</comment>
<evidence type="ECO:0000256" key="3">
    <source>
        <dbReference type="ARBA" id="ARBA00013208"/>
    </source>
</evidence>
<organism evidence="11 12">
    <name type="scientific">Gemmatimonas groenlandica</name>
    <dbReference type="NCBI Taxonomy" id="2732249"/>
    <lineage>
        <taxon>Bacteria</taxon>
        <taxon>Pseudomonadati</taxon>
        <taxon>Gemmatimonadota</taxon>
        <taxon>Gemmatimonadia</taxon>
        <taxon>Gemmatimonadales</taxon>
        <taxon>Gemmatimonadaceae</taxon>
        <taxon>Gemmatimonas</taxon>
    </lineage>
</organism>
<dbReference type="InterPro" id="IPR019533">
    <property type="entry name" value="Peptidase_S26"/>
</dbReference>
<dbReference type="PROSITE" id="PS00761">
    <property type="entry name" value="SPASE_I_3"/>
    <property type="match status" value="1"/>
</dbReference>
<keyword evidence="6 8" id="KW-0378">Hydrolase</keyword>
<dbReference type="NCBIfam" id="TIGR02227">
    <property type="entry name" value="sigpep_I_bact"/>
    <property type="match status" value="1"/>
</dbReference>
<dbReference type="Proteomes" id="UP000500938">
    <property type="component" value="Chromosome"/>
</dbReference>
<dbReference type="Pfam" id="PF10502">
    <property type="entry name" value="Peptidase_S26"/>
    <property type="match status" value="1"/>
</dbReference>
<comment type="similarity">
    <text evidence="2 8">Belongs to the peptidase S26 family.</text>
</comment>
<evidence type="ECO:0000256" key="1">
    <source>
        <dbReference type="ARBA" id="ARBA00000677"/>
    </source>
</evidence>
<name>A0A6M4IUC9_9BACT</name>
<dbReference type="RefSeq" id="WP_171227173.1">
    <property type="nucleotide sequence ID" value="NZ_CP053085.1"/>
</dbReference>
<dbReference type="KEGG" id="ggr:HKW67_20530"/>
<keyword evidence="5 8" id="KW-0645">Protease</keyword>
<proteinExistence type="inferred from homology"/>
<evidence type="ECO:0000256" key="9">
    <source>
        <dbReference type="SAM" id="MobiDB-lite"/>
    </source>
</evidence>
<evidence type="ECO:0000256" key="8">
    <source>
        <dbReference type="RuleBase" id="RU362042"/>
    </source>
</evidence>
<dbReference type="SUPFAM" id="SSF51306">
    <property type="entry name" value="LexA/Signal peptidase"/>
    <property type="match status" value="1"/>
</dbReference>
<comment type="subcellular location">
    <subcellularLocation>
        <location evidence="8">Membrane</location>
        <topology evidence="8">Single-pass type II membrane protein</topology>
    </subcellularLocation>
</comment>
<feature type="compositionally biased region" description="Low complexity" evidence="9">
    <location>
        <begin position="1"/>
        <end position="10"/>
    </location>
</feature>
<dbReference type="AlphaFoldDB" id="A0A6M4IUC9"/>
<evidence type="ECO:0000256" key="6">
    <source>
        <dbReference type="ARBA" id="ARBA00022801"/>
    </source>
</evidence>
<evidence type="ECO:0000256" key="7">
    <source>
        <dbReference type="PIRSR" id="PIRSR600223-1"/>
    </source>
</evidence>
<keyword evidence="12" id="KW-1185">Reference proteome</keyword>
<dbReference type="InterPro" id="IPR000223">
    <property type="entry name" value="Pept_S26A_signal_pept_1"/>
</dbReference>
<dbReference type="GO" id="GO:0009003">
    <property type="term" value="F:signal peptidase activity"/>
    <property type="evidence" value="ECO:0007669"/>
    <property type="project" value="UniProtKB-EC"/>
</dbReference>
<accession>A0A6M4IUC9</accession>
<reference evidence="11 12" key="1">
    <citation type="submission" date="2020-05" db="EMBL/GenBank/DDBJ databases">
        <title>Complete genome sequence of Gemmatimonas greenlandica TET16.</title>
        <authorList>
            <person name="Zeng Y."/>
        </authorList>
    </citation>
    <scope>NUCLEOTIDE SEQUENCE [LARGE SCALE GENOMIC DNA]</scope>
    <source>
        <strain evidence="11 12">TET16</strain>
    </source>
</reference>
<evidence type="ECO:0000256" key="2">
    <source>
        <dbReference type="ARBA" id="ARBA00009370"/>
    </source>
</evidence>
<evidence type="ECO:0000256" key="5">
    <source>
        <dbReference type="ARBA" id="ARBA00022670"/>
    </source>
</evidence>
<feature type="region of interest" description="Disordered" evidence="9">
    <location>
        <begin position="1"/>
        <end position="30"/>
    </location>
</feature>
<dbReference type="PRINTS" id="PR00727">
    <property type="entry name" value="LEADERPTASE"/>
</dbReference>
<evidence type="ECO:0000313" key="11">
    <source>
        <dbReference type="EMBL" id="QJR37738.1"/>
    </source>
</evidence>
<feature type="active site" evidence="7">
    <location>
        <position position="126"/>
    </location>
</feature>